<feature type="coiled-coil region" evidence="3">
    <location>
        <begin position="106"/>
        <end position="133"/>
    </location>
</feature>
<dbReference type="Pfam" id="PF00072">
    <property type="entry name" value="Response_reg"/>
    <property type="match status" value="1"/>
</dbReference>
<keyword evidence="1 2" id="KW-0597">Phosphoprotein</keyword>
<dbReference type="CDD" id="cd17536">
    <property type="entry name" value="REC_YesN-like"/>
    <property type="match status" value="1"/>
</dbReference>
<dbReference type="InterPro" id="IPR001789">
    <property type="entry name" value="Sig_transdc_resp-reg_receiver"/>
</dbReference>
<accession>A0A370QJR5</accession>
<dbReference type="OrthoDB" id="2168082at2"/>
<dbReference type="Gene3D" id="2.40.50.1020">
    <property type="entry name" value="LytTr DNA-binding domain"/>
    <property type="match status" value="1"/>
</dbReference>
<dbReference type="GO" id="GO:0003677">
    <property type="term" value="F:DNA binding"/>
    <property type="evidence" value="ECO:0007669"/>
    <property type="project" value="InterPro"/>
</dbReference>
<dbReference type="InterPro" id="IPR007492">
    <property type="entry name" value="LytTR_DNA-bd_dom"/>
</dbReference>
<dbReference type="Pfam" id="PF04397">
    <property type="entry name" value="LytTR"/>
    <property type="match status" value="1"/>
</dbReference>
<feature type="domain" description="Response regulatory" evidence="4">
    <location>
        <begin position="4"/>
        <end position="117"/>
    </location>
</feature>
<proteinExistence type="predicted"/>
<evidence type="ECO:0000313" key="6">
    <source>
        <dbReference type="EMBL" id="RDK88579.1"/>
    </source>
</evidence>
<dbReference type="GO" id="GO:0000160">
    <property type="term" value="P:phosphorelay signal transduction system"/>
    <property type="evidence" value="ECO:0007669"/>
    <property type="project" value="InterPro"/>
</dbReference>
<name>A0A370QJR5_9FLAO</name>
<keyword evidence="3" id="KW-0175">Coiled coil</keyword>
<dbReference type="PROSITE" id="PS50110">
    <property type="entry name" value="RESPONSE_REGULATORY"/>
    <property type="match status" value="1"/>
</dbReference>
<feature type="domain" description="HTH LytTR-type" evidence="5">
    <location>
        <begin position="146"/>
        <end position="246"/>
    </location>
</feature>
<evidence type="ECO:0000256" key="3">
    <source>
        <dbReference type="SAM" id="Coils"/>
    </source>
</evidence>
<dbReference type="InterPro" id="IPR050595">
    <property type="entry name" value="Bact_response_regulator"/>
</dbReference>
<feature type="modified residue" description="4-aspartylphosphate" evidence="2">
    <location>
        <position position="56"/>
    </location>
</feature>
<dbReference type="InterPro" id="IPR011006">
    <property type="entry name" value="CheY-like_superfamily"/>
</dbReference>
<dbReference type="SMART" id="SM00448">
    <property type="entry name" value="REC"/>
    <property type="match status" value="1"/>
</dbReference>
<protein>
    <submittedName>
        <fullName evidence="6">LytTR family two component transcriptional regulator</fullName>
    </submittedName>
</protein>
<dbReference type="PANTHER" id="PTHR44591">
    <property type="entry name" value="STRESS RESPONSE REGULATOR PROTEIN 1"/>
    <property type="match status" value="1"/>
</dbReference>
<dbReference type="RefSeq" id="WP_115122268.1">
    <property type="nucleotide sequence ID" value="NZ_QRAO01000001.1"/>
</dbReference>
<comment type="caution">
    <text evidence="6">The sequence shown here is derived from an EMBL/GenBank/DDBJ whole genome shotgun (WGS) entry which is preliminary data.</text>
</comment>
<evidence type="ECO:0000259" key="4">
    <source>
        <dbReference type="PROSITE" id="PS50110"/>
    </source>
</evidence>
<evidence type="ECO:0000313" key="7">
    <source>
        <dbReference type="Proteomes" id="UP000255317"/>
    </source>
</evidence>
<gene>
    <name evidence="6" type="ORF">C8D94_101453</name>
</gene>
<evidence type="ECO:0000256" key="2">
    <source>
        <dbReference type="PROSITE-ProRule" id="PRU00169"/>
    </source>
</evidence>
<organism evidence="6 7">
    <name type="scientific">Marinirhabdus gelatinilytica</name>
    <dbReference type="NCBI Taxonomy" id="1703343"/>
    <lineage>
        <taxon>Bacteria</taxon>
        <taxon>Pseudomonadati</taxon>
        <taxon>Bacteroidota</taxon>
        <taxon>Flavobacteriia</taxon>
        <taxon>Flavobacteriales</taxon>
        <taxon>Flavobacteriaceae</taxon>
    </lineage>
</organism>
<evidence type="ECO:0000256" key="1">
    <source>
        <dbReference type="ARBA" id="ARBA00022553"/>
    </source>
</evidence>
<keyword evidence="7" id="KW-1185">Reference proteome</keyword>
<evidence type="ECO:0000259" key="5">
    <source>
        <dbReference type="PROSITE" id="PS50930"/>
    </source>
</evidence>
<reference evidence="6 7" key="1">
    <citation type="submission" date="2018-07" db="EMBL/GenBank/DDBJ databases">
        <title>Genomic Encyclopedia of Type Strains, Phase IV (KMG-IV): sequencing the most valuable type-strain genomes for metagenomic binning, comparative biology and taxonomic classification.</title>
        <authorList>
            <person name="Goeker M."/>
        </authorList>
    </citation>
    <scope>NUCLEOTIDE SEQUENCE [LARGE SCALE GENOMIC DNA]</scope>
    <source>
        <strain evidence="6 7">DSM 101478</strain>
    </source>
</reference>
<dbReference type="Proteomes" id="UP000255317">
    <property type="component" value="Unassembled WGS sequence"/>
</dbReference>
<dbReference type="SUPFAM" id="SSF52172">
    <property type="entry name" value="CheY-like"/>
    <property type="match status" value="1"/>
</dbReference>
<dbReference type="PANTHER" id="PTHR44591:SF3">
    <property type="entry name" value="RESPONSE REGULATORY DOMAIN-CONTAINING PROTEIN"/>
    <property type="match status" value="1"/>
</dbReference>
<dbReference type="SMART" id="SM00850">
    <property type="entry name" value="LytTR"/>
    <property type="match status" value="1"/>
</dbReference>
<dbReference type="EMBL" id="QRAO01000001">
    <property type="protein sequence ID" value="RDK88579.1"/>
    <property type="molecule type" value="Genomic_DNA"/>
</dbReference>
<dbReference type="AlphaFoldDB" id="A0A370QJR5"/>
<sequence>MILKTILIDDEPKALAILEHKLKRLCKDVSVVATFQKPKEALECLEEEKPDLVFLDVAMPEMSGFDILKQLKNPNFEIVFATGFDEYAIEAIKHCAIGYLVKPIDNDELVEAVNKAKENIAEKNALIKNQQLIENLGVKRFQDRKVIIPTQDGLEFLEISQIIRCEGEDGYTRIYRNGKKPILSSQNIGHFVKMLEDKDFFQVHKSHLINLNYITKYLKEGYVLLAEHQIPVSRYRRNDFLEMIKNL</sequence>
<dbReference type="PROSITE" id="PS50930">
    <property type="entry name" value="HTH_LYTTR"/>
    <property type="match status" value="1"/>
</dbReference>
<dbReference type="Gene3D" id="3.40.50.2300">
    <property type="match status" value="1"/>
</dbReference>